<dbReference type="AlphaFoldDB" id="A0A8J3LEC9"/>
<evidence type="ECO:0000256" key="1">
    <source>
        <dbReference type="ARBA" id="ARBA00022527"/>
    </source>
</evidence>
<sequence length="137" mass="14437">MLTKPFVPPPSGVPVLVFDAAGDLGRVRTFVCECAQSVGLSAERLPALRVAISEIATNVLRHTSEGGAVRVWSENGALISEVTDTGTFEPPGCCTESPGGWGLGIVEEVCDRVDLYSRPGVNVWRLVLDLNASAVDA</sequence>
<dbReference type="GO" id="GO:0004674">
    <property type="term" value="F:protein serine/threonine kinase activity"/>
    <property type="evidence" value="ECO:0007669"/>
    <property type="project" value="UniProtKB-KW"/>
</dbReference>
<evidence type="ECO:0000259" key="2">
    <source>
        <dbReference type="Pfam" id="PF13581"/>
    </source>
</evidence>
<dbReference type="InterPro" id="IPR036890">
    <property type="entry name" value="HATPase_C_sf"/>
</dbReference>
<dbReference type="Proteomes" id="UP000660339">
    <property type="component" value="Unassembled WGS sequence"/>
</dbReference>
<dbReference type="InterPro" id="IPR003594">
    <property type="entry name" value="HATPase_dom"/>
</dbReference>
<reference evidence="3" key="1">
    <citation type="submission" date="2021-01" db="EMBL/GenBank/DDBJ databases">
        <title>Whole genome shotgun sequence of Catellatospora methionotrophica NBRC 14553.</title>
        <authorList>
            <person name="Komaki H."/>
            <person name="Tamura T."/>
        </authorList>
    </citation>
    <scope>NUCLEOTIDE SEQUENCE</scope>
    <source>
        <strain evidence="3">NBRC 14553</strain>
    </source>
</reference>
<keyword evidence="1" id="KW-0418">Kinase</keyword>
<evidence type="ECO:0000313" key="3">
    <source>
        <dbReference type="EMBL" id="GIG13596.1"/>
    </source>
</evidence>
<evidence type="ECO:0000313" key="4">
    <source>
        <dbReference type="Proteomes" id="UP000660339"/>
    </source>
</evidence>
<accession>A0A8J3LEC9</accession>
<dbReference type="CDD" id="cd16936">
    <property type="entry name" value="HATPase_RsbW-like"/>
    <property type="match status" value="1"/>
</dbReference>
<keyword evidence="1" id="KW-0808">Transferase</keyword>
<organism evidence="3 4">
    <name type="scientific">Catellatospora methionotrophica</name>
    <dbReference type="NCBI Taxonomy" id="121620"/>
    <lineage>
        <taxon>Bacteria</taxon>
        <taxon>Bacillati</taxon>
        <taxon>Actinomycetota</taxon>
        <taxon>Actinomycetes</taxon>
        <taxon>Micromonosporales</taxon>
        <taxon>Micromonosporaceae</taxon>
        <taxon>Catellatospora</taxon>
    </lineage>
</organism>
<dbReference type="PANTHER" id="PTHR35526:SF3">
    <property type="entry name" value="ANTI-SIGMA-F FACTOR RSBW"/>
    <property type="match status" value="1"/>
</dbReference>
<dbReference type="PANTHER" id="PTHR35526">
    <property type="entry name" value="ANTI-SIGMA-F FACTOR RSBW-RELATED"/>
    <property type="match status" value="1"/>
</dbReference>
<feature type="domain" description="Histidine kinase/HSP90-like ATPase" evidence="2">
    <location>
        <begin position="23"/>
        <end position="126"/>
    </location>
</feature>
<dbReference type="RefSeq" id="WP_239086012.1">
    <property type="nucleotide sequence ID" value="NZ_BAAATT010000014.1"/>
</dbReference>
<dbReference type="Gene3D" id="3.30.565.10">
    <property type="entry name" value="Histidine kinase-like ATPase, C-terminal domain"/>
    <property type="match status" value="1"/>
</dbReference>
<name>A0A8J3LEC9_9ACTN</name>
<proteinExistence type="predicted"/>
<dbReference type="SUPFAM" id="SSF55874">
    <property type="entry name" value="ATPase domain of HSP90 chaperone/DNA topoisomerase II/histidine kinase"/>
    <property type="match status" value="1"/>
</dbReference>
<dbReference type="EMBL" id="BONJ01000007">
    <property type="protein sequence ID" value="GIG13596.1"/>
    <property type="molecule type" value="Genomic_DNA"/>
</dbReference>
<dbReference type="InterPro" id="IPR050267">
    <property type="entry name" value="Anti-sigma-factor_SerPK"/>
</dbReference>
<keyword evidence="1" id="KW-0723">Serine/threonine-protein kinase</keyword>
<comment type="caution">
    <text evidence="3">The sequence shown here is derived from an EMBL/GenBank/DDBJ whole genome shotgun (WGS) entry which is preliminary data.</text>
</comment>
<keyword evidence="4" id="KW-1185">Reference proteome</keyword>
<dbReference type="Pfam" id="PF13581">
    <property type="entry name" value="HATPase_c_2"/>
    <property type="match status" value="1"/>
</dbReference>
<gene>
    <name evidence="3" type="ORF">Cme02nite_19280</name>
</gene>
<protein>
    <recommendedName>
        <fullName evidence="2">Histidine kinase/HSP90-like ATPase domain-containing protein</fullName>
    </recommendedName>
</protein>